<dbReference type="EC" id="5.2.1.8" evidence="6"/>
<keyword evidence="7" id="KW-0472">Membrane</keyword>
<dbReference type="GO" id="GO:0003755">
    <property type="term" value="F:peptidyl-prolyl cis-trans isomerase activity"/>
    <property type="evidence" value="ECO:0007669"/>
    <property type="project" value="UniProtKB-EC"/>
</dbReference>
<dbReference type="PROSITE" id="PS50059">
    <property type="entry name" value="FKBP_PPIASE"/>
    <property type="match status" value="1"/>
</dbReference>
<dbReference type="PANTHER" id="PTHR43811">
    <property type="entry name" value="FKBP-TYPE PEPTIDYL-PROLYL CIS-TRANS ISOMERASE FKPA"/>
    <property type="match status" value="1"/>
</dbReference>
<evidence type="ECO:0000256" key="7">
    <source>
        <dbReference type="SAM" id="Phobius"/>
    </source>
</evidence>
<reference evidence="9" key="1">
    <citation type="submission" date="2022-05" db="EMBL/GenBank/DDBJ databases">
        <authorList>
            <person name="Jo J.-H."/>
            <person name="Im W.-T."/>
        </authorList>
    </citation>
    <scope>NUCLEOTIDE SEQUENCE</scope>
    <source>
        <strain evidence="9">SE220</strain>
    </source>
</reference>
<accession>A0ABT0S098</accession>
<evidence type="ECO:0000256" key="4">
    <source>
        <dbReference type="ARBA" id="ARBA00023235"/>
    </source>
</evidence>
<dbReference type="SUPFAM" id="SSF54534">
    <property type="entry name" value="FKBP-like"/>
    <property type="match status" value="1"/>
</dbReference>
<evidence type="ECO:0000256" key="1">
    <source>
        <dbReference type="ARBA" id="ARBA00000971"/>
    </source>
</evidence>
<comment type="catalytic activity">
    <reaction evidence="1 5 6">
        <text>[protein]-peptidylproline (omega=180) = [protein]-peptidylproline (omega=0)</text>
        <dbReference type="Rhea" id="RHEA:16237"/>
        <dbReference type="Rhea" id="RHEA-COMP:10747"/>
        <dbReference type="Rhea" id="RHEA-COMP:10748"/>
        <dbReference type="ChEBI" id="CHEBI:83833"/>
        <dbReference type="ChEBI" id="CHEBI:83834"/>
        <dbReference type="EC" id="5.2.1.8"/>
    </reaction>
</comment>
<name>A0ABT0S098_9SPHN</name>
<dbReference type="PANTHER" id="PTHR43811:SF19">
    <property type="entry name" value="39 KDA FK506-BINDING NUCLEAR PROTEIN"/>
    <property type="match status" value="1"/>
</dbReference>
<keyword evidence="7" id="KW-0812">Transmembrane</keyword>
<dbReference type="InterPro" id="IPR046357">
    <property type="entry name" value="PPIase_dom_sf"/>
</dbReference>
<dbReference type="Pfam" id="PF00254">
    <property type="entry name" value="FKBP_C"/>
    <property type="match status" value="1"/>
</dbReference>
<evidence type="ECO:0000259" key="8">
    <source>
        <dbReference type="PROSITE" id="PS50059"/>
    </source>
</evidence>
<dbReference type="Gene3D" id="3.10.50.40">
    <property type="match status" value="1"/>
</dbReference>
<evidence type="ECO:0000256" key="6">
    <source>
        <dbReference type="RuleBase" id="RU003915"/>
    </source>
</evidence>
<dbReference type="Proteomes" id="UP001165342">
    <property type="component" value="Unassembled WGS sequence"/>
</dbReference>
<feature type="domain" description="PPIase FKBP-type" evidence="8">
    <location>
        <begin position="62"/>
        <end position="148"/>
    </location>
</feature>
<dbReference type="EMBL" id="JAMGBE010000001">
    <property type="protein sequence ID" value="MCL6729222.1"/>
    <property type="molecule type" value="Genomic_DNA"/>
</dbReference>
<evidence type="ECO:0000313" key="9">
    <source>
        <dbReference type="EMBL" id="MCL6729222.1"/>
    </source>
</evidence>
<evidence type="ECO:0000256" key="3">
    <source>
        <dbReference type="ARBA" id="ARBA00023110"/>
    </source>
</evidence>
<gene>
    <name evidence="9" type="ORF">LZ538_04025</name>
</gene>
<protein>
    <recommendedName>
        <fullName evidence="6">Peptidyl-prolyl cis-trans isomerase</fullName>
        <ecNumber evidence="6">5.2.1.8</ecNumber>
    </recommendedName>
</protein>
<keyword evidence="3 5" id="KW-0697">Rotamase</keyword>
<evidence type="ECO:0000313" key="10">
    <source>
        <dbReference type="Proteomes" id="UP001165342"/>
    </source>
</evidence>
<evidence type="ECO:0000256" key="5">
    <source>
        <dbReference type="PROSITE-ProRule" id="PRU00277"/>
    </source>
</evidence>
<keyword evidence="7" id="KW-1133">Transmembrane helix</keyword>
<dbReference type="InterPro" id="IPR001179">
    <property type="entry name" value="PPIase_FKBP_dom"/>
</dbReference>
<organism evidence="9 10">
    <name type="scientific">Sphingomonas hankyongi</name>
    <dbReference type="NCBI Taxonomy" id="2908209"/>
    <lineage>
        <taxon>Bacteria</taxon>
        <taxon>Pseudomonadati</taxon>
        <taxon>Pseudomonadota</taxon>
        <taxon>Alphaproteobacteria</taxon>
        <taxon>Sphingomonadales</taxon>
        <taxon>Sphingomonadaceae</taxon>
        <taxon>Sphingomonas</taxon>
    </lineage>
</organism>
<comment type="similarity">
    <text evidence="2 6">Belongs to the FKBP-type PPIase family.</text>
</comment>
<feature type="transmembrane region" description="Helical" evidence="7">
    <location>
        <begin position="19"/>
        <end position="38"/>
    </location>
</feature>
<dbReference type="RefSeq" id="WP_249830698.1">
    <property type="nucleotide sequence ID" value="NZ_JAMGBE010000001.1"/>
</dbReference>
<sequence length="162" mass="16833">MSVAEAAHRPAHRGRALKLWLGFLIVILGGLGLAWAGAESVKSRVVQVTTVQPGSGPLIQPQDGVLIEYTGKLENGTVFDSTEGKGPAPLLVGQVIPGFAEGLTRMQQGGRYKLHIPSDLAYGANPPSGGPIPPNADLEFDIHVVQVAPNAAAMMQGGAPQQ</sequence>
<comment type="caution">
    <text evidence="9">The sequence shown here is derived from an EMBL/GenBank/DDBJ whole genome shotgun (WGS) entry which is preliminary data.</text>
</comment>
<keyword evidence="10" id="KW-1185">Reference proteome</keyword>
<keyword evidence="4 5" id="KW-0413">Isomerase</keyword>
<evidence type="ECO:0000256" key="2">
    <source>
        <dbReference type="ARBA" id="ARBA00006577"/>
    </source>
</evidence>
<proteinExistence type="inferred from homology"/>